<keyword evidence="7 8" id="KW-0472">Membrane</keyword>
<keyword evidence="10" id="KW-1185">Reference proteome</keyword>
<keyword evidence="6 8" id="KW-1133">Transmembrane helix</keyword>
<protein>
    <submittedName>
        <fullName evidence="9">AI-2E family transporter</fullName>
    </submittedName>
</protein>
<dbReference type="PANTHER" id="PTHR21716:SF53">
    <property type="entry name" value="PERMEASE PERM-RELATED"/>
    <property type="match status" value="1"/>
</dbReference>
<organism evidence="9 10">
    <name type="scientific">Motilibacter deserti</name>
    <dbReference type="NCBI Taxonomy" id="2714956"/>
    <lineage>
        <taxon>Bacteria</taxon>
        <taxon>Bacillati</taxon>
        <taxon>Actinomycetota</taxon>
        <taxon>Actinomycetes</taxon>
        <taxon>Motilibacterales</taxon>
        <taxon>Motilibacteraceae</taxon>
        <taxon>Motilibacter</taxon>
    </lineage>
</organism>
<keyword evidence="4" id="KW-1003">Cell membrane</keyword>
<dbReference type="PANTHER" id="PTHR21716">
    <property type="entry name" value="TRANSMEMBRANE PROTEIN"/>
    <property type="match status" value="1"/>
</dbReference>
<evidence type="ECO:0000256" key="2">
    <source>
        <dbReference type="ARBA" id="ARBA00009773"/>
    </source>
</evidence>
<sequence>MTSVGGASRTESARTVEVEPRSLVLLCGVVVAVVVAVDVGRGVRGTLVQLLVALVLALALDRVVRAAQRRLHLGRGAAVAVVVGAAAALTLGALTLLARAMVRQATQGSLDASAVAADLEEAPVVGELLRRYEVADRVQAWLAGLPDRLDADLGAIGGTVRLMLDAATGATLTFLLVVLLLLEGPRLVGAARLALPPERREVAARLGASLYVAIGRYAVGSLLLALLAGSAALAIGLALSVPLAVAAGLWALLWNFVPQLGGIVGGAALVVLAATRSVGTALLALALWLAYSQLENRLVQPIIIGRAVQLSPMTTMLGALGGAAVAGLVGAVLAVPLAAAAKVAYAELRPRAAPLP</sequence>
<reference evidence="9 10" key="1">
    <citation type="submission" date="2020-03" db="EMBL/GenBank/DDBJ databases">
        <title>Two novel Motilibacter sp.</title>
        <authorList>
            <person name="Liu S."/>
        </authorList>
    </citation>
    <scope>NUCLEOTIDE SEQUENCE [LARGE SCALE GENOMIC DNA]</scope>
    <source>
        <strain evidence="9 10">E257</strain>
    </source>
</reference>
<gene>
    <name evidence="9" type="ORF">G9H71_07990</name>
</gene>
<comment type="similarity">
    <text evidence="2">Belongs to the autoinducer-2 exporter (AI-2E) (TC 2.A.86) family.</text>
</comment>
<name>A0ABX0GV83_9ACTN</name>
<evidence type="ECO:0000256" key="4">
    <source>
        <dbReference type="ARBA" id="ARBA00022475"/>
    </source>
</evidence>
<evidence type="ECO:0000256" key="1">
    <source>
        <dbReference type="ARBA" id="ARBA00004651"/>
    </source>
</evidence>
<keyword evidence="5 8" id="KW-0812">Transmembrane</keyword>
<dbReference type="Pfam" id="PF01594">
    <property type="entry name" value="AI-2E_transport"/>
    <property type="match status" value="1"/>
</dbReference>
<feature type="transmembrane region" description="Helical" evidence="8">
    <location>
        <begin position="233"/>
        <end position="257"/>
    </location>
</feature>
<feature type="transmembrane region" description="Helical" evidence="8">
    <location>
        <begin position="76"/>
        <end position="98"/>
    </location>
</feature>
<evidence type="ECO:0000256" key="5">
    <source>
        <dbReference type="ARBA" id="ARBA00022692"/>
    </source>
</evidence>
<feature type="transmembrane region" description="Helical" evidence="8">
    <location>
        <begin position="46"/>
        <end position="64"/>
    </location>
</feature>
<keyword evidence="3" id="KW-0813">Transport</keyword>
<feature type="transmembrane region" description="Helical" evidence="8">
    <location>
        <begin position="23"/>
        <end position="40"/>
    </location>
</feature>
<evidence type="ECO:0000256" key="7">
    <source>
        <dbReference type="ARBA" id="ARBA00023136"/>
    </source>
</evidence>
<proteinExistence type="inferred from homology"/>
<feature type="transmembrane region" description="Helical" evidence="8">
    <location>
        <begin position="162"/>
        <end position="182"/>
    </location>
</feature>
<feature type="transmembrane region" description="Helical" evidence="8">
    <location>
        <begin position="269"/>
        <end position="291"/>
    </location>
</feature>
<dbReference type="EMBL" id="JAANNP010000002">
    <property type="protein sequence ID" value="NHC13719.1"/>
    <property type="molecule type" value="Genomic_DNA"/>
</dbReference>
<evidence type="ECO:0000313" key="10">
    <source>
        <dbReference type="Proteomes" id="UP000800981"/>
    </source>
</evidence>
<evidence type="ECO:0000256" key="8">
    <source>
        <dbReference type="SAM" id="Phobius"/>
    </source>
</evidence>
<accession>A0ABX0GV83</accession>
<comment type="caution">
    <text evidence="9">The sequence shown here is derived from an EMBL/GenBank/DDBJ whole genome shotgun (WGS) entry which is preliminary data.</text>
</comment>
<evidence type="ECO:0000256" key="3">
    <source>
        <dbReference type="ARBA" id="ARBA00022448"/>
    </source>
</evidence>
<dbReference type="Proteomes" id="UP000800981">
    <property type="component" value="Unassembled WGS sequence"/>
</dbReference>
<feature type="transmembrane region" description="Helical" evidence="8">
    <location>
        <begin position="202"/>
        <end position="227"/>
    </location>
</feature>
<evidence type="ECO:0000256" key="6">
    <source>
        <dbReference type="ARBA" id="ARBA00022989"/>
    </source>
</evidence>
<feature type="transmembrane region" description="Helical" evidence="8">
    <location>
        <begin position="316"/>
        <end position="341"/>
    </location>
</feature>
<dbReference type="RefSeq" id="WP_166280408.1">
    <property type="nucleotide sequence ID" value="NZ_JAANNP010000002.1"/>
</dbReference>
<evidence type="ECO:0000313" key="9">
    <source>
        <dbReference type="EMBL" id="NHC13719.1"/>
    </source>
</evidence>
<comment type="subcellular location">
    <subcellularLocation>
        <location evidence="1">Cell membrane</location>
        <topology evidence="1">Multi-pass membrane protein</topology>
    </subcellularLocation>
</comment>
<dbReference type="InterPro" id="IPR002549">
    <property type="entry name" value="AI-2E-like"/>
</dbReference>